<evidence type="ECO:0000256" key="1">
    <source>
        <dbReference type="SAM" id="Coils"/>
    </source>
</evidence>
<evidence type="ECO:0000313" key="4">
    <source>
        <dbReference type="Proteomes" id="UP000714420"/>
    </source>
</evidence>
<name>A0ABX2ANL9_9BACT</name>
<dbReference type="RefSeq" id="WP_172275167.1">
    <property type="nucleotide sequence ID" value="NZ_CASGMU010000003.1"/>
</dbReference>
<dbReference type="Proteomes" id="UP000714420">
    <property type="component" value="Unassembled WGS sequence"/>
</dbReference>
<protein>
    <submittedName>
        <fullName evidence="3">Uncharacterized protein</fullName>
    </submittedName>
</protein>
<keyword evidence="2" id="KW-0732">Signal</keyword>
<reference evidence="3 4" key="1">
    <citation type="submission" date="2020-05" db="EMBL/GenBank/DDBJ databases">
        <title>Distinct polysaccharide utilization as determinants for interspecies competition between intestinal Prevotella spp.</title>
        <authorList>
            <person name="Galvez E.J.C."/>
            <person name="Iljazovic A."/>
            <person name="Strowig T."/>
        </authorList>
    </citation>
    <scope>NUCLEOTIDE SEQUENCE [LARGE SCALE GENOMIC DNA]</scope>
    <source>
        <strain evidence="3 4">PMUR</strain>
    </source>
</reference>
<evidence type="ECO:0000313" key="3">
    <source>
        <dbReference type="EMBL" id="NPD91814.1"/>
    </source>
</evidence>
<dbReference type="EMBL" id="JABKKF010000004">
    <property type="protein sequence ID" value="NPD91814.1"/>
    <property type="molecule type" value="Genomic_DNA"/>
</dbReference>
<comment type="caution">
    <text evidence="3">The sequence shown here is derived from an EMBL/GenBank/DDBJ whole genome shotgun (WGS) entry which is preliminary data.</text>
</comment>
<keyword evidence="1" id="KW-0175">Coiled coil</keyword>
<keyword evidence="4" id="KW-1185">Reference proteome</keyword>
<sequence>MRNLNIIKVLFVFCLLGTATGVSAQGFFKKLTKTVENASKEVDKATRKFDKALKSIDAATDTAAVKKPDAAALSATGDSVVSDSLKKKIKWEDIPVYTAKKVMVVDGSGKPVLNEDGTEQYHVFLFDQFGNKRSKEAVAAQQKKLNKAIGLIIAKVGGGALLGGLIGKGDVKSIATGAGAGLLLSAEDIEMAYKQKKSLKQQKKLLESYSVNFTDEGKPVDAKVDLSKIDGLDLNLDDGNAMTMTAADIKKEVESEAFNTTDDSAWDF</sequence>
<feature type="chain" id="PRO_5046718316" evidence="2">
    <location>
        <begin position="25"/>
        <end position="268"/>
    </location>
</feature>
<proteinExistence type="predicted"/>
<gene>
    <name evidence="3" type="ORF">HPS56_05520</name>
</gene>
<feature type="coiled-coil region" evidence="1">
    <location>
        <begin position="28"/>
        <end position="55"/>
    </location>
</feature>
<feature type="signal peptide" evidence="2">
    <location>
        <begin position="1"/>
        <end position="24"/>
    </location>
</feature>
<evidence type="ECO:0000256" key="2">
    <source>
        <dbReference type="SAM" id="SignalP"/>
    </source>
</evidence>
<accession>A0ABX2ANL9</accession>
<organism evidence="3 4">
    <name type="scientific">Xylanibacter muris</name>
    <dbReference type="NCBI Taxonomy" id="2736290"/>
    <lineage>
        <taxon>Bacteria</taxon>
        <taxon>Pseudomonadati</taxon>
        <taxon>Bacteroidota</taxon>
        <taxon>Bacteroidia</taxon>
        <taxon>Bacteroidales</taxon>
        <taxon>Prevotellaceae</taxon>
        <taxon>Xylanibacter</taxon>
    </lineage>
</organism>